<dbReference type="Gene3D" id="3.20.20.370">
    <property type="entry name" value="Glycoside hydrolase/deacetylase"/>
    <property type="match status" value="1"/>
</dbReference>
<dbReference type="GO" id="GO:0005975">
    <property type="term" value="P:carbohydrate metabolic process"/>
    <property type="evidence" value="ECO:0007669"/>
    <property type="project" value="InterPro"/>
</dbReference>
<dbReference type="SUPFAM" id="SSF88713">
    <property type="entry name" value="Glycoside hydrolase/deacetylase"/>
    <property type="match status" value="1"/>
</dbReference>
<comment type="caution">
    <text evidence="2">The sequence shown here is derived from an EMBL/GenBank/DDBJ whole genome shotgun (WGS) entry which is preliminary data.</text>
</comment>
<dbReference type="InterPro" id="IPR045235">
    <property type="entry name" value="PuuE_HpPgdA-like"/>
</dbReference>
<dbReference type="OrthoDB" id="9806342at2"/>
<dbReference type="RefSeq" id="WP_116693487.1">
    <property type="nucleotide sequence ID" value="NZ_QEHR01000002.1"/>
</dbReference>
<dbReference type="CDD" id="cd10941">
    <property type="entry name" value="CE4_PuuE_HpPgdA_like_2"/>
    <property type="match status" value="1"/>
</dbReference>
<dbReference type="PROSITE" id="PS51677">
    <property type="entry name" value="NODB"/>
    <property type="match status" value="1"/>
</dbReference>
<proteinExistence type="predicted"/>
<dbReference type="PANTHER" id="PTHR47561">
    <property type="entry name" value="POLYSACCHARIDE DEACETYLASE FAMILY PROTEIN (AFU_ORTHOLOGUE AFUA_6G05030)"/>
    <property type="match status" value="1"/>
</dbReference>
<dbReference type="EMBL" id="QEHR01000002">
    <property type="protein sequence ID" value="PVW16474.1"/>
    <property type="molecule type" value="Genomic_DNA"/>
</dbReference>
<evidence type="ECO:0000313" key="3">
    <source>
        <dbReference type="Proteomes" id="UP000245962"/>
    </source>
</evidence>
<dbReference type="AlphaFoldDB" id="A0A2U0I5Y4"/>
<evidence type="ECO:0000259" key="1">
    <source>
        <dbReference type="PROSITE" id="PS51677"/>
    </source>
</evidence>
<feature type="domain" description="NodB homology" evidence="1">
    <location>
        <begin position="20"/>
        <end position="283"/>
    </location>
</feature>
<protein>
    <recommendedName>
        <fullName evidence="1">NodB homology domain-containing protein</fullName>
    </recommendedName>
</protein>
<dbReference type="PANTHER" id="PTHR47561:SF1">
    <property type="entry name" value="POLYSACCHARIDE DEACETYLASE FAMILY PROTEIN (AFU_ORTHOLOGUE AFUA_6G05030)"/>
    <property type="match status" value="1"/>
</dbReference>
<dbReference type="InterPro" id="IPR002509">
    <property type="entry name" value="NODB_dom"/>
</dbReference>
<organism evidence="2 3">
    <name type="scientific">Marixanthomonas spongiae</name>
    <dbReference type="NCBI Taxonomy" id="2174845"/>
    <lineage>
        <taxon>Bacteria</taxon>
        <taxon>Pseudomonadati</taxon>
        <taxon>Bacteroidota</taxon>
        <taxon>Flavobacteriia</taxon>
        <taxon>Flavobacteriales</taxon>
        <taxon>Flavobacteriaceae</taxon>
        <taxon>Marixanthomonas</taxon>
    </lineage>
</organism>
<sequence length="283" mass="33210">MAHKTNGKPKPFFLFSIDLEDIRFRMKKGTAYKERVPENTYRYLAWLKKHGFTCTFFTVGDIARAYPSLIKDIVAEGHELACHTNTHKALDTMIKTSFKKDLHHNIESLLKAGAKTIRGFRAPYFSLTQKTAWAYDVMDELGLTYSSSVYPADNPFFGWKAHGHDFNKTPHGIIELPMTVNRFTVKEVAFAGGVYFRNLPFYVIKKRFKTYFKAEQPVLSYFHPYDIDVDQEQFMHPEINNSHFYNFLMRNNRKNVFKRLDALKAETDYTIIPYQRYVENHLL</sequence>
<dbReference type="InterPro" id="IPR022560">
    <property type="entry name" value="DUF3473"/>
</dbReference>
<keyword evidence="3" id="KW-1185">Reference proteome</keyword>
<dbReference type="Proteomes" id="UP000245962">
    <property type="component" value="Unassembled WGS sequence"/>
</dbReference>
<dbReference type="GO" id="GO:0016810">
    <property type="term" value="F:hydrolase activity, acting on carbon-nitrogen (but not peptide) bonds"/>
    <property type="evidence" value="ECO:0007669"/>
    <property type="project" value="InterPro"/>
</dbReference>
<dbReference type="Pfam" id="PF01522">
    <property type="entry name" value="Polysacc_deac_1"/>
    <property type="match status" value="1"/>
</dbReference>
<dbReference type="Pfam" id="PF11959">
    <property type="entry name" value="DUF3473"/>
    <property type="match status" value="1"/>
</dbReference>
<dbReference type="InterPro" id="IPR011330">
    <property type="entry name" value="Glyco_hydro/deAcase_b/a-brl"/>
</dbReference>
<gene>
    <name evidence="2" type="ORF">DDV96_04255</name>
</gene>
<accession>A0A2U0I5Y4</accession>
<name>A0A2U0I5Y4_9FLAO</name>
<evidence type="ECO:0000313" key="2">
    <source>
        <dbReference type="EMBL" id="PVW16474.1"/>
    </source>
</evidence>
<reference evidence="2 3" key="1">
    <citation type="submission" date="2018-04" db="EMBL/GenBank/DDBJ databases">
        <title>Marixanthomonas spongiae HN-E44 sp. nov., isolated from a marine sponge.</title>
        <authorList>
            <person name="Luo L."/>
            <person name="Zhuang L."/>
        </authorList>
    </citation>
    <scope>NUCLEOTIDE SEQUENCE [LARGE SCALE GENOMIC DNA]</scope>
    <source>
        <strain evidence="2 3">HN-E44</strain>
    </source>
</reference>